<feature type="region of interest" description="Disordered" evidence="1">
    <location>
        <begin position="76"/>
        <end position="150"/>
    </location>
</feature>
<feature type="region of interest" description="Disordered" evidence="1">
    <location>
        <begin position="233"/>
        <end position="277"/>
    </location>
</feature>
<reference evidence="2" key="1">
    <citation type="submission" date="2021-06" db="EMBL/GenBank/DDBJ databases">
        <authorList>
            <person name="Hodson N. C."/>
            <person name="Mongue J. A."/>
            <person name="Jaron S. K."/>
        </authorList>
    </citation>
    <scope>NUCLEOTIDE SEQUENCE</scope>
</reference>
<evidence type="ECO:0000256" key="1">
    <source>
        <dbReference type="SAM" id="MobiDB-lite"/>
    </source>
</evidence>
<feature type="compositionally biased region" description="Polar residues" evidence="1">
    <location>
        <begin position="83"/>
        <end position="92"/>
    </location>
</feature>
<organism evidence="2 3">
    <name type="scientific">Allacma fusca</name>
    <dbReference type="NCBI Taxonomy" id="39272"/>
    <lineage>
        <taxon>Eukaryota</taxon>
        <taxon>Metazoa</taxon>
        <taxon>Ecdysozoa</taxon>
        <taxon>Arthropoda</taxon>
        <taxon>Hexapoda</taxon>
        <taxon>Collembola</taxon>
        <taxon>Symphypleona</taxon>
        <taxon>Sminthuridae</taxon>
        <taxon>Allacma</taxon>
    </lineage>
</organism>
<proteinExistence type="predicted"/>
<evidence type="ECO:0000313" key="3">
    <source>
        <dbReference type="Proteomes" id="UP000708208"/>
    </source>
</evidence>
<feature type="compositionally biased region" description="Pro residues" evidence="1">
    <location>
        <begin position="254"/>
        <end position="264"/>
    </location>
</feature>
<evidence type="ECO:0000313" key="2">
    <source>
        <dbReference type="EMBL" id="CAG7818966.1"/>
    </source>
</evidence>
<protein>
    <submittedName>
        <fullName evidence="2">Uncharacterized protein</fullName>
    </submittedName>
</protein>
<comment type="caution">
    <text evidence="2">The sequence shown here is derived from an EMBL/GenBank/DDBJ whole genome shotgun (WGS) entry which is preliminary data.</text>
</comment>
<dbReference type="EMBL" id="CAJVCH010435293">
    <property type="protein sequence ID" value="CAG7818966.1"/>
    <property type="molecule type" value="Genomic_DNA"/>
</dbReference>
<dbReference type="Proteomes" id="UP000708208">
    <property type="component" value="Unassembled WGS sequence"/>
</dbReference>
<gene>
    <name evidence="2" type="ORF">AFUS01_LOCUS29443</name>
</gene>
<name>A0A8J2P8Q7_9HEXA</name>
<dbReference type="AlphaFoldDB" id="A0A8J2P8Q7"/>
<feature type="compositionally biased region" description="Low complexity" evidence="1">
    <location>
        <begin position="140"/>
        <end position="150"/>
    </location>
</feature>
<sequence>MYPVTPIPAGNPLKGPLRFSVYRRTSAAPLRLPAGPPLRCSVYPPDLSSAAPSTHRTSVPPLRLPAGPQFRCSVYPPDLKSAAPSTRRTSNPLLRLTAGPPRRHSGYPPDLSSAAPSTRRTSVPLLRLTAGPPLRHSGYPPDLSSAAPSSVPLSASEHRAIFRVLKRAVFNSLQRELSNHQFTSFQEQVNAYVSRLAILQQVSGPSTTLALILDFSFFPLPVLTTTTPVARGRTTIPSTIGLGNLSSSDEDIPSPQPSNPPTPPFDRNTTSPIDMADQDSHDAVFNANMFRLRDLQKKKTNNVSPPSTGHVGDAAKYHLTFYMVDCFIDELKTMQTSISYLRTGCYKLFSEPDRSP</sequence>
<keyword evidence="3" id="KW-1185">Reference proteome</keyword>
<accession>A0A8J2P8Q7</accession>